<proteinExistence type="predicted"/>
<protein>
    <submittedName>
        <fullName evidence="1">Uncharacterized protein</fullName>
    </submittedName>
</protein>
<comment type="caution">
    <text evidence="1">The sequence shown here is derived from an EMBL/GenBank/DDBJ whole genome shotgun (WGS) entry which is preliminary data.</text>
</comment>
<evidence type="ECO:0000313" key="1">
    <source>
        <dbReference type="EMBL" id="KAF1043435.1"/>
    </source>
</evidence>
<dbReference type="AlphaFoldDB" id="A0A7V8JU09"/>
<dbReference type="EMBL" id="WNDX01000060">
    <property type="protein sequence ID" value="KAF1043435.1"/>
    <property type="molecule type" value="Genomic_DNA"/>
</dbReference>
<sequence>MKEQVVVRLDEDVYRQLERTLVPPVVTNDTTGILAGYQLGVQDVLRKLRDGFTASR</sequence>
<organism evidence="1 2">
    <name type="scientific">Herbaspirillum frisingense</name>
    <dbReference type="NCBI Taxonomy" id="92645"/>
    <lineage>
        <taxon>Bacteria</taxon>
        <taxon>Pseudomonadati</taxon>
        <taxon>Pseudomonadota</taxon>
        <taxon>Betaproteobacteria</taxon>
        <taxon>Burkholderiales</taxon>
        <taxon>Oxalobacteraceae</taxon>
        <taxon>Herbaspirillum</taxon>
    </lineage>
</organism>
<reference evidence="2" key="1">
    <citation type="journal article" date="2020" name="MBio">
        <title>Horizontal gene transfer to a defensive symbiont with a reduced genome amongst a multipartite beetle microbiome.</title>
        <authorList>
            <person name="Waterworth S.C."/>
            <person name="Florez L.V."/>
            <person name="Rees E.R."/>
            <person name="Hertweck C."/>
            <person name="Kaltenpoth M."/>
            <person name="Kwan J.C."/>
        </authorList>
    </citation>
    <scope>NUCLEOTIDE SEQUENCE [LARGE SCALE GENOMIC DNA]</scope>
</reference>
<gene>
    <name evidence="1" type="ORF">GAK35_02219</name>
</gene>
<evidence type="ECO:0000313" key="2">
    <source>
        <dbReference type="Proteomes" id="UP000462435"/>
    </source>
</evidence>
<accession>A0A7V8JU09</accession>
<dbReference type="Proteomes" id="UP000462435">
    <property type="component" value="Unassembled WGS sequence"/>
</dbReference>
<name>A0A7V8JU09_9BURK</name>